<feature type="region of interest" description="Disordered" evidence="1">
    <location>
        <begin position="151"/>
        <end position="224"/>
    </location>
</feature>
<accession>A0AA36DJT5</accession>
<feature type="compositionally biased region" description="Acidic residues" evidence="1">
    <location>
        <begin position="843"/>
        <end position="852"/>
    </location>
</feature>
<comment type="caution">
    <text evidence="2">The sequence shown here is derived from an EMBL/GenBank/DDBJ whole genome shotgun (WGS) entry which is preliminary data.</text>
</comment>
<feature type="compositionally biased region" description="Basic and acidic residues" evidence="1">
    <location>
        <begin position="1186"/>
        <end position="1196"/>
    </location>
</feature>
<feature type="non-terminal residue" evidence="2">
    <location>
        <position position="1212"/>
    </location>
</feature>
<feature type="compositionally biased region" description="Acidic residues" evidence="1">
    <location>
        <begin position="199"/>
        <end position="224"/>
    </location>
</feature>
<gene>
    <name evidence="2" type="ORF">MSPICULIGERA_LOCUS25643</name>
</gene>
<organism evidence="2 3">
    <name type="scientific">Mesorhabditis spiculigera</name>
    <dbReference type="NCBI Taxonomy" id="96644"/>
    <lineage>
        <taxon>Eukaryota</taxon>
        <taxon>Metazoa</taxon>
        <taxon>Ecdysozoa</taxon>
        <taxon>Nematoda</taxon>
        <taxon>Chromadorea</taxon>
        <taxon>Rhabditida</taxon>
        <taxon>Rhabditina</taxon>
        <taxon>Rhabditomorpha</taxon>
        <taxon>Rhabditoidea</taxon>
        <taxon>Rhabditidae</taxon>
        <taxon>Mesorhabditinae</taxon>
        <taxon>Mesorhabditis</taxon>
    </lineage>
</organism>
<sequence length="1212" mass="138763">MDESFVDTRRRRDRKAPVHTPPEEEEEEEGRLFDTDEEYESPKKKSKNDREAGQESPSGSRDAAPKGGVKGDNTAKMKRCMELFKKYHQKRGYDHFGHSVIEEIRGHDADYQSLTEMALVLESASQVYSYRVEAAVIHCKQAHDICAGAKVKPAPGEKDAETGDAASKKKARKHDVVDNHQERMAKIFEDIGSRQGGNNEDEELEEGVEADDIEEEPAEEELDDPVEKLIRVWDGWSSKMDFMRRHTEERERRLNELQQSRYYETNPKLIDDASTLRVRRKDFRQNPYYAMATYNKNHDYNNRIFTRNCVQTGDGRKLLLNPRTADSNRQDRVCLPYTIDYLDAISGLCGNALSSQSQTYGFFFPKTVVNTKDKELAADGDEENYILENDELEQITNQREEDTSAMPDHTIWDQTMVNRTIAFRGGAGQKRVTLKGLGEKQSYTKILQIRMDDRLEQFASASTDPTLAMALADQNMRVLGDHAEELPDMNVVYPPEFTLDVDNISDKEQLTEATRGIRLFGLGPMLTQFESLWHCQWVQMTITDQDLKDQLSALEPLPEPQKSLRRKVVLTPRRYTFFAMGKSMPNYPREINLSTTLLEEPDHTDAEIGNLSLISMVDMMKNYDREENEAPPEMVAGLDGATMVDPDDLADTSFDYEPDNAPAPIGDAALVKIGKLDDSHWNKDAVDKKLLRKQQLLKKQQEQRRKDEKGKREKNFFLPIDEFKRRHRRIDKMFRKRANFQMLTRLDLMPLSVFLNPEKKMQLQRRPAVLADLADSAQYSDFFVKPEDIPFQLDLDNVKHVQRFAAEPLIYKKEDFDRDYLDGMIYEANEAAEAAAGAAGNGGDDDEEEEEPPVVYDFTAPPKENDGDGKRYLAWMGQYKLSFNPKDLQSKEDYPYKTEEDWNMDMGDDPMTYDDPVYDDNNEIDVEATAAKRARPNPFTFEEARLQEDYEEPLNEIVPTEEMSEEDALALNQMLELGRRATQQRVDTYQVKLAIKQVLGNQYLDDSRLMKLAQRYGFTATMAKNLSLGSPDGPSDKENDEEQATADTEEKDDTQESGVARKKIREALNAPPVDPENEQPVVADPTDDDDPNMSQRVGDFEVEGVHSFSGLVSMVPYRLPSQDRNIHVATTLVIALHMCNENGILCEQMASQTSDGLDSKEWMSDFRFRKSGNAHDTSENLEEEFERSRVEYEEQQQRQPLLDGDDDEGMTG</sequence>
<feature type="compositionally biased region" description="Basic and acidic residues" evidence="1">
    <location>
        <begin position="1"/>
        <end position="10"/>
    </location>
</feature>
<reference evidence="2" key="1">
    <citation type="submission" date="2023-06" db="EMBL/GenBank/DDBJ databases">
        <authorList>
            <person name="Delattre M."/>
        </authorList>
    </citation>
    <scope>NUCLEOTIDE SEQUENCE</scope>
    <source>
        <strain evidence="2">AF72</strain>
    </source>
</reference>
<feature type="region of interest" description="Disordered" evidence="1">
    <location>
        <begin position="1"/>
        <end position="74"/>
    </location>
</feature>
<dbReference type="EMBL" id="CATQJA010002710">
    <property type="protein sequence ID" value="CAJ0587688.1"/>
    <property type="molecule type" value="Genomic_DNA"/>
</dbReference>
<name>A0AA36DJT5_9BILA</name>
<dbReference type="AlphaFoldDB" id="A0AA36DJT5"/>
<evidence type="ECO:0000256" key="1">
    <source>
        <dbReference type="SAM" id="MobiDB-lite"/>
    </source>
</evidence>
<feature type="compositionally biased region" description="Basic and acidic residues" evidence="1">
    <location>
        <begin position="30"/>
        <end position="53"/>
    </location>
</feature>
<feature type="compositionally biased region" description="Acidic residues" evidence="1">
    <location>
        <begin position="1038"/>
        <end position="1055"/>
    </location>
</feature>
<feature type="region of interest" description="Disordered" evidence="1">
    <location>
        <begin position="1170"/>
        <end position="1212"/>
    </location>
</feature>
<protein>
    <submittedName>
        <fullName evidence="2">Uncharacterized protein</fullName>
    </submittedName>
</protein>
<keyword evidence="3" id="KW-1185">Reference proteome</keyword>
<feature type="compositionally biased region" description="Basic and acidic residues" evidence="1">
    <location>
        <begin position="174"/>
        <end position="192"/>
    </location>
</feature>
<feature type="region of interest" description="Disordered" evidence="1">
    <location>
        <begin position="1026"/>
        <end position="1096"/>
    </location>
</feature>
<dbReference type="Proteomes" id="UP001177023">
    <property type="component" value="Unassembled WGS sequence"/>
</dbReference>
<evidence type="ECO:0000313" key="2">
    <source>
        <dbReference type="EMBL" id="CAJ0587688.1"/>
    </source>
</evidence>
<feature type="region of interest" description="Disordered" evidence="1">
    <location>
        <begin position="835"/>
        <end position="863"/>
    </location>
</feature>
<evidence type="ECO:0000313" key="3">
    <source>
        <dbReference type="Proteomes" id="UP001177023"/>
    </source>
</evidence>
<proteinExistence type="predicted"/>
<feature type="compositionally biased region" description="Acidic residues" evidence="1">
    <location>
        <begin position="1203"/>
        <end position="1212"/>
    </location>
</feature>